<dbReference type="SUPFAM" id="SSF103657">
    <property type="entry name" value="BAR/IMD domain-like"/>
    <property type="match status" value="1"/>
</dbReference>
<evidence type="ECO:0000259" key="10">
    <source>
        <dbReference type="PROSITE" id="PS50002"/>
    </source>
</evidence>
<evidence type="ECO:0000313" key="13">
    <source>
        <dbReference type="EMBL" id="CAF1080696.1"/>
    </source>
</evidence>
<dbReference type="PRINTS" id="PR00499">
    <property type="entry name" value="P67PHOX"/>
</dbReference>
<feature type="domain" description="F-BAR" evidence="11">
    <location>
        <begin position="4"/>
        <end position="295"/>
    </location>
</feature>
<protein>
    <recommendedName>
        <fullName evidence="16">Nostrin</fullName>
    </recommendedName>
</protein>
<dbReference type="AlphaFoldDB" id="A0A814GNL3"/>
<sequence length="676" mass="77321">MTIEQFRDCFVGEKGYDALKKLMKAGNELCTDTAKCWQERYDIEIAYAKGLRKNSETFQKLAGRAKGSLVQAFTAIATQTNIESEAHNVIANVLLNKISTPMKNLADTQLKARKPIEDVLNAKFKAWKDKKEIDTKYRQRQFENCKEIEGLYLKMDETPKTTKNSVKEVSKEAQLVTACISPGGYRTNTSEKIETSLRKAEQELEKTEKKYHDSTKDVELARQSCDAEMCRSCDQMQMMELDRINEMEKFIQTYNNSIQKLCETMSLITQELYSIRITPQDDIITEGKLNVQTTETEILLYDIYAENEHNAMSQERRILSLMHWIQMLKQDIEIQRRSKDVSNFSPLKYSEEESPDDNRSLSSDGAMCSPSSRSQKDIVVHRKQHQHGSSSSTSDDEDGAMYHHKKRENRKREGIENLQGFCQQNQKFSTSVNSSEISVNRESVRLLQCLYHGSLYKMEVIYNQIKHLPEPQYEYSQRFAKSYTDKGTPTTFLRIPFQPLSQNTSPALSTASYLARTMPVVPAPVMMQQPAPVMMQQPAPVMMQQPAPVMMQQPAPPPPYPIHKQAPIGWAINELPNDHPAQGVHSMYNRSVAPTPPYPVLPNVMTASTDSQRQQTSKHVKVLHAYDAQHDDELSIRPGDTIVLLERRSDNWFKGILNGKIGLFPGNFVQELQNEY</sequence>
<feature type="region of interest" description="Disordered" evidence="9">
    <location>
        <begin position="345"/>
        <end position="407"/>
    </location>
</feature>
<keyword evidence="7 8" id="KW-0175">Coiled coil</keyword>
<keyword evidence="2 6" id="KW-0728">SH3 domain</keyword>
<name>A0A814GNL3_9BILA</name>
<evidence type="ECO:0000256" key="5">
    <source>
        <dbReference type="ARBA" id="ARBA00023212"/>
    </source>
</evidence>
<dbReference type="Gene3D" id="2.30.30.40">
    <property type="entry name" value="SH3 Domains"/>
    <property type="match status" value="1"/>
</dbReference>
<evidence type="ECO:0000256" key="6">
    <source>
        <dbReference type="PROSITE-ProRule" id="PRU00192"/>
    </source>
</evidence>
<evidence type="ECO:0008006" key="16">
    <source>
        <dbReference type="Google" id="ProtNLM"/>
    </source>
</evidence>
<dbReference type="FunFam" id="2.30.30.40:FF:000072">
    <property type="entry name" value="Unconventional Myosin IB"/>
    <property type="match status" value="1"/>
</dbReference>
<feature type="domain" description="SH3" evidence="10">
    <location>
        <begin position="615"/>
        <end position="674"/>
    </location>
</feature>
<keyword evidence="3" id="KW-0963">Cytoplasm</keyword>
<keyword evidence="4" id="KW-0597">Phosphoprotein</keyword>
<dbReference type="PROSITE" id="PS51741">
    <property type="entry name" value="F_BAR"/>
    <property type="match status" value="1"/>
</dbReference>
<comment type="subcellular location">
    <subcellularLocation>
        <location evidence="1">Cytoplasm</location>
        <location evidence="1">Cytoskeleton</location>
    </subcellularLocation>
</comment>
<evidence type="ECO:0000313" key="15">
    <source>
        <dbReference type="Proteomes" id="UP000663870"/>
    </source>
</evidence>
<dbReference type="InterPro" id="IPR031160">
    <property type="entry name" value="F_BAR_dom"/>
</dbReference>
<dbReference type="PROSITE" id="PS50002">
    <property type="entry name" value="SH3"/>
    <property type="match status" value="1"/>
</dbReference>
<organism evidence="12 14">
    <name type="scientific">Rotaria sordida</name>
    <dbReference type="NCBI Taxonomy" id="392033"/>
    <lineage>
        <taxon>Eukaryota</taxon>
        <taxon>Metazoa</taxon>
        <taxon>Spiralia</taxon>
        <taxon>Gnathifera</taxon>
        <taxon>Rotifera</taxon>
        <taxon>Eurotatoria</taxon>
        <taxon>Bdelloidea</taxon>
        <taxon>Philodinida</taxon>
        <taxon>Philodinidae</taxon>
        <taxon>Rotaria</taxon>
    </lineage>
</organism>
<dbReference type="Gene3D" id="1.20.1270.60">
    <property type="entry name" value="Arfaptin homology (AH) domain/BAR domain"/>
    <property type="match status" value="1"/>
</dbReference>
<evidence type="ECO:0000259" key="11">
    <source>
        <dbReference type="PROSITE" id="PS51741"/>
    </source>
</evidence>
<evidence type="ECO:0000256" key="2">
    <source>
        <dbReference type="ARBA" id="ARBA00022443"/>
    </source>
</evidence>
<dbReference type="InterPro" id="IPR036028">
    <property type="entry name" value="SH3-like_dom_sf"/>
</dbReference>
<evidence type="ECO:0000256" key="9">
    <source>
        <dbReference type="SAM" id="MobiDB-lite"/>
    </source>
</evidence>
<comment type="caution">
    <text evidence="12">The sequence shown here is derived from an EMBL/GenBank/DDBJ whole genome shotgun (WGS) entry which is preliminary data.</text>
</comment>
<dbReference type="Pfam" id="PF00611">
    <property type="entry name" value="FCH"/>
    <property type="match status" value="1"/>
</dbReference>
<dbReference type="InterPro" id="IPR001452">
    <property type="entry name" value="SH3_domain"/>
</dbReference>
<dbReference type="Proteomes" id="UP000663870">
    <property type="component" value="Unassembled WGS sequence"/>
</dbReference>
<evidence type="ECO:0000256" key="1">
    <source>
        <dbReference type="ARBA" id="ARBA00004245"/>
    </source>
</evidence>
<dbReference type="SUPFAM" id="SSF50044">
    <property type="entry name" value="SH3-domain"/>
    <property type="match status" value="1"/>
</dbReference>
<keyword evidence="15" id="KW-1185">Reference proteome</keyword>
<accession>A0A814GNL3</accession>
<dbReference type="InterPro" id="IPR001060">
    <property type="entry name" value="FCH_dom"/>
</dbReference>
<evidence type="ECO:0000313" key="14">
    <source>
        <dbReference type="Proteomes" id="UP000663854"/>
    </source>
</evidence>
<gene>
    <name evidence="13" type="ORF">JXQ802_LOCUS18168</name>
    <name evidence="12" type="ORF">PYM288_LOCUS14492</name>
</gene>
<keyword evidence="5" id="KW-0206">Cytoskeleton</keyword>
<dbReference type="Proteomes" id="UP000663854">
    <property type="component" value="Unassembled WGS sequence"/>
</dbReference>
<evidence type="ECO:0000313" key="12">
    <source>
        <dbReference type="EMBL" id="CAF0998661.1"/>
    </source>
</evidence>
<dbReference type="SMART" id="SM00326">
    <property type="entry name" value="SH3"/>
    <property type="match status" value="1"/>
</dbReference>
<evidence type="ECO:0000256" key="7">
    <source>
        <dbReference type="PROSITE-ProRule" id="PRU01077"/>
    </source>
</evidence>
<dbReference type="InterPro" id="IPR027267">
    <property type="entry name" value="AH/BAR_dom_sf"/>
</dbReference>
<proteinExistence type="predicted"/>
<evidence type="ECO:0000256" key="8">
    <source>
        <dbReference type="SAM" id="Coils"/>
    </source>
</evidence>
<dbReference type="SMART" id="SM00055">
    <property type="entry name" value="FCH"/>
    <property type="match status" value="1"/>
</dbReference>
<reference evidence="12" key="1">
    <citation type="submission" date="2021-02" db="EMBL/GenBank/DDBJ databases">
        <authorList>
            <person name="Nowell W R."/>
        </authorList>
    </citation>
    <scope>NUCLEOTIDE SEQUENCE</scope>
</reference>
<dbReference type="GO" id="GO:0005886">
    <property type="term" value="C:plasma membrane"/>
    <property type="evidence" value="ECO:0007669"/>
    <property type="project" value="TreeGrafter"/>
</dbReference>
<dbReference type="GO" id="GO:0005737">
    <property type="term" value="C:cytoplasm"/>
    <property type="evidence" value="ECO:0007669"/>
    <property type="project" value="TreeGrafter"/>
</dbReference>
<dbReference type="EMBL" id="CAJNOL010000472">
    <property type="protein sequence ID" value="CAF1080696.1"/>
    <property type="molecule type" value="Genomic_DNA"/>
</dbReference>
<feature type="coiled-coil region" evidence="8">
    <location>
        <begin position="190"/>
        <end position="217"/>
    </location>
</feature>
<evidence type="ECO:0000256" key="3">
    <source>
        <dbReference type="ARBA" id="ARBA00022490"/>
    </source>
</evidence>
<evidence type="ECO:0000256" key="4">
    <source>
        <dbReference type="ARBA" id="ARBA00022553"/>
    </source>
</evidence>
<dbReference type="GO" id="GO:0043226">
    <property type="term" value="C:organelle"/>
    <property type="evidence" value="ECO:0007669"/>
    <property type="project" value="UniProtKB-ARBA"/>
</dbReference>
<dbReference type="PANTHER" id="PTHR23065:SF7">
    <property type="entry name" value="NOSTRIN, ISOFORM H"/>
    <property type="match status" value="1"/>
</dbReference>
<dbReference type="PANTHER" id="PTHR23065">
    <property type="entry name" value="PROLINE-SERINE-THREONINE PHOSPHATASE INTERACTING PROTEIN 1"/>
    <property type="match status" value="1"/>
</dbReference>
<dbReference type="EMBL" id="CAJNOH010000320">
    <property type="protein sequence ID" value="CAF0998661.1"/>
    <property type="molecule type" value="Genomic_DNA"/>
</dbReference>
<dbReference type="Pfam" id="PF14604">
    <property type="entry name" value="SH3_9"/>
    <property type="match status" value="1"/>
</dbReference>